<keyword evidence="2" id="KW-0865">Zymogen</keyword>
<feature type="domain" description="Peptidase S1" evidence="4">
    <location>
        <begin position="9"/>
        <end position="157"/>
    </location>
</feature>
<sequence>MSAWGKGPSAECGRNPGYRVSITVTLGAHNVSKNERSQQKVHVVHWVIHPKYSKKHHVNDIMLLKLKPRAKLTKEVSYILLPSHNERVGPGTKCKVAGWGRTSRTGKKSSVLMEVNLKVQRNKVCEKYFKNGYLPQSMVCVGDDDRKKSTWKVSAPH</sequence>
<keyword evidence="1" id="KW-0732">Signal</keyword>
<dbReference type="PANTHER" id="PTHR24271:SF81">
    <property type="entry name" value="GRANZYME B"/>
    <property type="match status" value="1"/>
</dbReference>
<dbReference type="GO" id="GO:0005737">
    <property type="term" value="C:cytoplasm"/>
    <property type="evidence" value="ECO:0007669"/>
    <property type="project" value="TreeGrafter"/>
</dbReference>
<evidence type="ECO:0000256" key="2">
    <source>
        <dbReference type="ARBA" id="ARBA00023145"/>
    </source>
</evidence>
<dbReference type="InterPro" id="IPR043504">
    <property type="entry name" value="Peptidase_S1_PA_chymotrypsin"/>
</dbReference>
<keyword evidence="3" id="KW-1015">Disulfide bond</keyword>
<protein>
    <recommendedName>
        <fullName evidence="4">Peptidase S1 domain-containing protein</fullName>
    </recommendedName>
</protein>
<reference evidence="5" key="2">
    <citation type="submission" date="2025-09" db="UniProtKB">
        <authorList>
            <consortium name="Ensembl"/>
        </authorList>
    </citation>
    <scope>IDENTIFICATION</scope>
</reference>
<proteinExistence type="predicted"/>
<keyword evidence="6" id="KW-1185">Reference proteome</keyword>
<dbReference type="InterPro" id="IPR009003">
    <property type="entry name" value="Peptidase_S1_PA"/>
</dbReference>
<evidence type="ECO:0000259" key="4">
    <source>
        <dbReference type="PROSITE" id="PS50240"/>
    </source>
</evidence>
<reference evidence="5" key="1">
    <citation type="submission" date="2025-08" db="UniProtKB">
        <authorList>
            <consortium name="Ensembl"/>
        </authorList>
    </citation>
    <scope>IDENTIFICATION</scope>
</reference>
<dbReference type="Pfam" id="PF00089">
    <property type="entry name" value="Trypsin"/>
    <property type="match status" value="1"/>
</dbReference>
<evidence type="ECO:0000313" key="5">
    <source>
        <dbReference type="Ensembl" id="ENSBOBP00000003224.1"/>
    </source>
</evidence>
<dbReference type="SUPFAM" id="SSF50494">
    <property type="entry name" value="Trypsin-like serine proteases"/>
    <property type="match status" value="1"/>
</dbReference>
<organism evidence="5 6">
    <name type="scientific">Bubo bubo</name>
    <name type="common">Eurasian eagle-owl</name>
    <name type="synonym">Strix bubo</name>
    <dbReference type="NCBI Taxonomy" id="30461"/>
    <lineage>
        <taxon>Eukaryota</taxon>
        <taxon>Metazoa</taxon>
        <taxon>Chordata</taxon>
        <taxon>Craniata</taxon>
        <taxon>Vertebrata</taxon>
        <taxon>Euteleostomi</taxon>
        <taxon>Archelosauria</taxon>
        <taxon>Archosauria</taxon>
        <taxon>Dinosauria</taxon>
        <taxon>Saurischia</taxon>
        <taxon>Theropoda</taxon>
        <taxon>Coelurosauria</taxon>
        <taxon>Aves</taxon>
        <taxon>Neognathae</taxon>
        <taxon>Neoaves</taxon>
        <taxon>Telluraves</taxon>
        <taxon>Strigiformes</taxon>
        <taxon>Strigidae</taxon>
        <taxon>Bubo</taxon>
    </lineage>
</organism>
<dbReference type="Ensembl" id="ENSBOBT00000003312.1">
    <property type="protein sequence ID" value="ENSBOBP00000003224.1"/>
    <property type="gene ID" value="ENSBOBG00000002262.1"/>
</dbReference>
<evidence type="ECO:0000256" key="3">
    <source>
        <dbReference type="ARBA" id="ARBA00023157"/>
    </source>
</evidence>
<dbReference type="CDD" id="cd00190">
    <property type="entry name" value="Tryp_SPc"/>
    <property type="match status" value="1"/>
</dbReference>
<dbReference type="AlphaFoldDB" id="A0A8C0EDB6"/>
<dbReference type="InterPro" id="IPR001254">
    <property type="entry name" value="Trypsin_dom"/>
</dbReference>
<dbReference type="PANTHER" id="PTHR24271">
    <property type="entry name" value="KALLIKREIN-RELATED"/>
    <property type="match status" value="1"/>
</dbReference>
<accession>A0A8C0EDB6</accession>
<dbReference type="SMART" id="SM00020">
    <property type="entry name" value="Tryp_SPc"/>
    <property type="match status" value="1"/>
</dbReference>
<dbReference type="GO" id="GO:0004252">
    <property type="term" value="F:serine-type endopeptidase activity"/>
    <property type="evidence" value="ECO:0007669"/>
    <property type="project" value="InterPro"/>
</dbReference>
<dbReference type="Gene3D" id="2.40.10.10">
    <property type="entry name" value="Trypsin-like serine proteases"/>
    <property type="match status" value="2"/>
</dbReference>
<dbReference type="Proteomes" id="UP000694567">
    <property type="component" value="Unplaced"/>
</dbReference>
<name>A0A8C0EDB6_BUBBB</name>
<dbReference type="GO" id="GO:0006508">
    <property type="term" value="P:proteolysis"/>
    <property type="evidence" value="ECO:0007669"/>
    <property type="project" value="InterPro"/>
</dbReference>
<evidence type="ECO:0000313" key="6">
    <source>
        <dbReference type="Proteomes" id="UP000694567"/>
    </source>
</evidence>
<dbReference type="PROSITE" id="PS50240">
    <property type="entry name" value="TRYPSIN_DOM"/>
    <property type="match status" value="1"/>
</dbReference>
<evidence type="ECO:0000256" key="1">
    <source>
        <dbReference type="ARBA" id="ARBA00022729"/>
    </source>
</evidence>